<sequence>MWLLFGTVVAVVIIGLIGSEAPIDAVLITSGATAALILPCYALPPRVTISIAEGTVRSKKGTFPFSAIAEVRFIHWSRTGHSAEFFRDDGKRLATVALTRTVFATATTEQWIALRHVVRAAASARINRPKTKPLPPPGSISPLRFSLNVKIFTLDHVLHILDAQINWVMAGEKPSSQKAPFATLSRAVVYMG</sequence>
<dbReference type="EMBL" id="CP034593">
    <property type="protein sequence ID" value="AZQ78046.1"/>
    <property type="molecule type" value="Genomic_DNA"/>
</dbReference>
<evidence type="ECO:0000313" key="2">
    <source>
        <dbReference type="Proteomes" id="UP000280344"/>
    </source>
</evidence>
<evidence type="ECO:0000313" key="1">
    <source>
        <dbReference type="EMBL" id="AZQ78046.1"/>
    </source>
</evidence>
<dbReference type="Proteomes" id="UP000280344">
    <property type="component" value="Chromosome"/>
</dbReference>
<evidence type="ECO:0008006" key="3">
    <source>
        <dbReference type="Google" id="ProtNLM"/>
    </source>
</evidence>
<dbReference type="RefSeq" id="WP_126704846.1">
    <property type="nucleotide sequence ID" value="NZ_CP034593.1"/>
</dbReference>
<protein>
    <recommendedName>
        <fullName evidence="3">PH domain-containing protein</fullName>
    </recommendedName>
</protein>
<accession>A0A3Q9G5R9</accession>
<keyword evidence="2" id="KW-1185">Reference proteome</keyword>
<reference evidence="1 2" key="1">
    <citation type="submission" date="2018-12" db="EMBL/GenBank/DDBJ databases">
        <title>Complete genome sequence of Flaviflexus sp. H23T48.</title>
        <authorList>
            <person name="Bae J.-W."/>
            <person name="Lee J.-Y."/>
        </authorList>
    </citation>
    <scope>NUCLEOTIDE SEQUENCE [LARGE SCALE GENOMIC DNA]</scope>
    <source>
        <strain evidence="1 2">H23T48</strain>
    </source>
</reference>
<dbReference type="KEGG" id="flh:EJ997_12580"/>
<name>A0A3Q9G5R9_9ACTO</name>
<gene>
    <name evidence="1" type="ORF">EJ997_12580</name>
</gene>
<organism evidence="1 2">
    <name type="scientific">Flaviflexus ciconiae</name>
    <dbReference type="NCBI Taxonomy" id="2496867"/>
    <lineage>
        <taxon>Bacteria</taxon>
        <taxon>Bacillati</taxon>
        <taxon>Actinomycetota</taxon>
        <taxon>Actinomycetes</taxon>
        <taxon>Actinomycetales</taxon>
        <taxon>Actinomycetaceae</taxon>
        <taxon>Flaviflexus</taxon>
    </lineage>
</organism>
<proteinExistence type="predicted"/>
<dbReference type="AlphaFoldDB" id="A0A3Q9G5R9"/>